<dbReference type="PANTHER" id="PTHR46438:SF11">
    <property type="entry name" value="LIPASE-RELATED"/>
    <property type="match status" value="1"/>
</dbReference>
<proteinExistence type="predicted"/>
<dbReference type="Pfam" id="PF00561">
    <property type="entry name" value="Abhydrolase_1"/>
    <property type="match status" value="1"/>
</dbReference>
<comment type="caution">
    <text evidence="2">The sequence shown here is derived from an EMBL/GenBank/DDBJ whole genome shotgun (WGS) entry which is preliminary data.</text>
</comment>
<dbReference type="Proteomes" id="UP000527860">
    <property type="component" value="Unassembled WGS sequence"/>
</dbReference>
<evidence type="ECO:0000259" key="1">
    <source>
        <dbReference type="Pfam" id="PF00561"/>
    </source>
</evidence>
<dbReference type="GeneID" id="77845505"/>
<reference evidence="3" key="1">
    <citation type="submission" date="2020-04" db="EMBL/GenBank/DDBJ databases">
        <title>Genome analysis and biological profiling of marine Cellulosimicrobium funkei MOSEL-ME6.</title>
        <authorList>
            <person name="Tanveer F."/>
            <person name="Xie Y."/>
            <person name="Shinwari Z.K."/>
        </authorList>
    </citation>
    <scope>NUCLEOTIDE SEQUENCE [LARGE SCALE GENOMIC DNA]</scope>
    <source>
        <strain evidence="3">MOSEL-ME25</strain>
    </source>
</reference>
<organism evidence="2 3">
    <name type="scientific">Salinicoccus roseus</name>
    <dbReference type="NCBI Taxonomy" id="45670"/>
    <lineage>
        <taxon>Bacteria</taxon>
        <taxon>Bacillati</taxon>
        <taxon>Bacillota</taxon>
        <taxon>Bacilli</taxon>
        <taxon>Bacillales</taxon>
        <taxon>Staphylococcaceae</taxon>
        <taxon>Salinicoccus</taxon>
    </lineage>
</organism>
<name>A0ABT4YIV1_9STAP</name>
<accession>A0ABT4YIV1</accession>
<evidence type="ECO:0000313" key="2">
    <source>
        <dbReference type="EMBL" id="MDB0580753.1"/>
    </source>
</evidence>
<dbReference type="InterPro" id="IPR000639">
    <property type="entry name" value="Epox_hydrolase-like"/>
</dbReference>
<dbReference type="RefSeq" id="WP_272481221.1">
    <property type="nucleotide sequence ID" value="NZ_JABEVU030000001.1"/>
</dbReference>
<evidence type="ECO:0000313" key="3">
    <source>
        <dbReference type="Proteomes" id="UP000527860"/>
    </source>
</evidence>
<dbReference type="PRINTS" id="PR00111">
    <property type="entry name" value="ABHYDROLASE"/>
</dbReference>
<keyword evidence="2" id="KW-0378">Hydrolase</keyword>
<dbReference type="PRINTS" id="PR00412">
    <property type="entry name" value="EPOXHYDRLASE"/>
</dbReference>
<feature type="domain" description="AB hydrolase-1" evidence="1">
    <location>
        <begin position="32"/>
        <end position="265"/>
    </location>
</feature>
<dbReference type="PANTHER" id="PTHR46438">
    <property type="entry name" value="ALPHA/BETA-HYDROLASES SUPERFAMILY PROTEIN"/>
    <property type="match status" value="1"/>
</dbReference>
<sequence>MTATDNKQAAEKSMKVNGIETNYLEAGSGTETMILIHGSGPGVSAFANWRLVLPRLSESLHVFAPDVVGFGKTEKVSKEEYGLDTWVNHLIGFIEEVADGPVYLVGNSFGGAMALHIADRRPDLVKKLILMGSVGVKYEITHGLDKVWGYDPSIENMRELIELFSYDQAAAKNEELVRLRYEASTEPESEEAFRSMFYDNRQERLNELSLPEERLKNIEVETLLFHGMNDQVIPIEETSYKMVQLLPNSALHIFNKCGHWTQIEKTDPFIDHILAFVEDKK</sequence>
<gene>
    <name evidence="2" type="ORF">F7P68_0009430</name>
</gene>
<dbReference type="EMBL" id="JABEVU030000001">
    <property type="protein sequence ID" value="MDB0580753.1"/>
    <property type="molecule type" value="Genomic_DNA"/>
</dbReference>
<protein>
    <submittedName>
        <fullName evidence="2">Alpha/beta hydrolase</fullName>
    </submittedName>
</protein>
<dbReference type="InterPro" id="IPR029058">
    <property type="entry name" value="AB_hydrolase_fold"/>
</dbReference>
<keyword evidence="3" id="KW-1185">Reference proteome</keyword>
<dbReference type="InterPro" id="IPR000073">
    <property type="entry name" value="AB_hydrolase_1"/>
</dbReference>
<dbReference type="SUPFAM" id="SSF53474">
    <property type="entry name" value="alpha/beta-Hydrolases"/>
    <property type="match status" value="1"/>
</dbReference>
<dbReference type="GO" id="GO:0016787">
    <property type="term" value="F:hydrolase activity"/>
    <property type="evidence" value="ECO:0007669"/>
    <property type="project" value="UniProtKB-KW"/>
</dbReference>
<dbReference type="Gene3D" id="3.40.50.1820">
    <property type="entry name" value="alpha/beta hydrolase"/>
    <property type="match status" value="1"/>
</dbReference>
<reference evidence="2 3" key="2">
    <citation type="submission" date="2022-12" db="EMBL/GenBank/DDBJ databases">
        <title>Genome analysis and biological profiling of marine Salinicoccus roseus MOSEL-ME25.</title>
        <authorList>
            <person name="Mirza F.T."/>
            <person name="Xie Y."/>
            <person name="Shinwari Z.K."/>
        </authorList>
    </citation>
    <scope>NUCLEOTIDE SEQUENCE [LARGE SCALE GENOMIC DNA]</scope>
    <source>
        <strain evidence="2 3">MOSEL-ME25</strain>
    </source>
</reference>